<dbReference type="RefSeq" id="WP_055940540.1">
    <property type="nucleotide sequence ID" value="NZ_JAQDCV010000006.1"/>
</dbReference>
<dbReference type="PROSITE" id="PS50110">
    <property type="entry name" value="RESPONSE_REGULATORY"/>
    <property type="match status" value="1"/>
</dbReference>
<dbReference type="InterPro" id="IPR051552">
    <property type="entry name" value="HptR"/>
</dbReference>
<gene>
    <name evidence="13" type="ORF">APZ18_00520</name>
</gene>
<keyword evidence="3" id="KW-0963">Cytoplasm</keyword>
<evidence type="ECO:0000256" key="4">
    <source>
        <dbReference type="ARBA" id="ARBA00022553"/>
    </source>
</evidence>
<evidence type="ECO:0000259" key="11">
    <source>
        <dbReference type="PROSITE" id="PS01124"/>
    </source>
</evidence>
<feature type="modified residue" description="4-aspartylphosphate" evidence="10">
    <location>
        <position position="55"/>
    </location>
</feature>
<evidence type="ECO:0000256" key="10">
    <source>
        <dbReference type="PROSITE-ProRule" id="PRU00169"/>
    </source>
</evidence>
<evidence type="ECO:0000256" key="5">
    <source>
        <dbReference type="ARBA" id="ARBA00023012"/>
    </source>
</evidence>
<dbReference type="Gene3D" id="3.40.50.2300">
    <property type="match status" value="1"/>
</dbReference>
<dbReference type="SUPFAM" id="SSF52172">
    <property type="entry name" value="CheY-like"/>
    <property type="match status" value="1"/>
</dbReference>
<sequence length="518" mass="60536">MNTVFIADDELIIRQGIKCIIDWEQLGFEIIGEASNGVDALNFILNKHPDLVLMDIRMPKMLGLDVVEAARNKGFNGKVIILSGYTDFKYAQAAIKNGVDYYLTKPIDEDELYETVDSIRSQISKEAEDKETLSTYRDKAKSMILFDILTGTSTINNIDDMNIDADIYQVVIYEKYSHHATELPYKFSDLLKVTNKRNSSYESIEIDQNEVILLKGAFTLHKFQEFLDHYNREQKPQENSPLDSLFIAYGSEVHSIEDVHISYQQAHKLLQRRFFCEDKQHTIGWDELPKEEYENTYDISDEHLQEYCEKLTGYIQASKRNQIAETLHELERNLFYSTSDISRIKLFLTDLYLSIKEKISHLYHNANIPFPGNTEIIDYIGDKYYLYEIMLYFTEQFDMITRTIGNPTSEGVMDDIIHYIEHNYMDNIKLENIAPLFGYNSSYLGKIFNKKVGEGFNVFVDKVRIKHSKELLLTTDLKVYEIAEKVGYKNVDYFHTKFKKYVKMSPAEFRKKSKIERI</sequence>
<evidence type="ECO:0000313" key="13">
    <source>
        <dbReference type="EMBL" id="KQC85728.1"/>
    </source>
</evidence>
<dbReference type="CDD" id="cd17536">
    <property type="entry name" value="REC_YesN-like"/>
    <property type="match status" value="1"/>
</dbReference>
<dbReference type="Gene3D" id="1.10.10.60">
    <property type="entry name" value="Homeodomain-like"/>
    <property type="match status" value="2"/>
</dbReference>
<dbReference type="GO" id="GO:0043565">
    <property type="term" value="F:sequence-specific DNA binding"/>
    <property type="evidence" value="ECO:0007669"/>
    <property type="project" value="InterPro"/>
</dbReference>
<dbReference type="EMBL" id="LLKB01000001">
    <property type="protein sequence ID" value="KQC85728.1"/>
    <property type="molecule type" value="Genomic_DNA"/>
</dbReference>
<dbReference type="Pfam" id="PF00072">
    <property type="entry name" value="Response_reg"/>
    <property type="match status" value="1"/>
</dbReference>
<evidence type="ECO:0000256" key="3">
    <source>
        <dbReference type="ARBA" id="ARBA00022490"/>
    </source>
</evidence>
<protein>
    <recommendedName>
        <fullName evidence="2">Stage 0 sporulation protein A homolog</fullName>
    </recommendedName>
</protein>
<dbReference type="InterPro" id="IPR011006">
    <property type="entry name" value="CheY-like_superfamily"/>
</dbReference>
<organism evidence="13 14">
    <name type="scientific">Butyribacter intestini</name>
    <dbReference type="NCBI Taxonomy" id="1703332"/>
    <lineage>
        <taxon>Bacteria</taxon>
        <taxon>Bacillati</taxon>
        <taxon>Bacillota</taxon>
        <taxon>Clostridia</taxon>
        <taxon>Lachnospirales</taxon>
        <taxon>Lachnospiraceae</taxon>
        <taxon>Butyribacter</taxon>
    </lineage>
</organism>
<accession>A0AAW3JUI9</accession>
<evidence type="ECO:0000256" key="7">
    <source>
        <dbReference type="ARBA" id="ARBA00023125"/>
    </source>
</evidence>
<evidence type="ECO:0000256" key="9">
    <source>
        <dbReference type="ARBA" id="ARBA00024867"/>
    </source>
</evidence>
<comment type="subcellular location">
    <subcellularLocation>
        <location evidence="1">Cytoplasm</location>
    </subcellularLocation>
</comment>
<dbReference type="SUPFAM" id="SSF46689">
    <property type="entry name" value="Homeodomain-like"/>
    <property type="match status" value="1"/>
</dbReference>
<dbReference type="GO" id="GO:0003700">
    <property type="term" value="F:DNA-binding transcription factor activity"/>
    <property type="evidence" value="ECO:0007669"/>
    <property type="project" value="InterPro"/>
</dbReference>
<dbReference type="InterPro" id="IPR009057">
    <property type="entry name" value="Homeodomain-like_sf"/>
</dbReference>
<keyword evidence="7" id="KW-0238">DNA-binding</keyword>
<feature type="domain" description="HTH araC/xylS-type" evidence="11">
    <location>
        <begin position="414"/>
        <end position="512"/>
    </location>
</feature>
<keyword evidence="8" id="KW-0804">Transcription</keyword>
<dbReference type="Proteomes" id="UP000050833">
    <property type="component" value="Unassembled WGS sequence"/>
</dbReference>
<dbReference type="PANTHER" id="PTHR42713:SF3">
    <property type="entry name" value="TRANSCRIPTIONAL REGULATORY PROTEIN HPTR"/>
    <property type="match status" value="1"/>
</dbReference>
<dbReference type="PROSITE" id="PS00041">
    <property type="entry name" value="HTH_ARAC_FAMILY_1"/>
    <property type="match status" value="1"/>
</dbReference>
<evidence type="ECO:0000256" key="1">
    <source>
        <dbReference type="ARBA" id="ARBA00004496"/>
    </source>
</evidence>
<keyword evidence="5" id="KW-0902">Two-component regulatory system</keyword>
<proteinExistence type="predicted"/>
<evidence type="ECO:0000256" key="8">
    <source>
        <dbReference type="ARBA" id="ARBA00023163"/>
    </source>
</evidence>
<dbReference type="SMART" id="SM00448">
    <property type="entry name" value="REC"/>
    <property type="match status" value="1"/>
</dbReference>
<keyword evidence="4 10" id="KW-0597">Phosphoprotein</keyword>
<dbReference type="PROSITE" id="PS01124">
    <property type="entry name" value="HTH_ARAC_FAMILY_2"/>
    <property type="match status" value="1"/>
</dbReference>
<keyword evidence="14" id="KW-1185">Reference proteome</keyword>
<feature type="domain" description="Response regulatory" evidence="12">
    <location>
        <begin position="3"/>
        <end position="120"/>
    </location>
</feature>
<name>A0AAW3JUI9_9FIRM</name>
<dbReference type="GO" id="GO:0000160">
    <property type="term" value="P:phosphorelay signal transduction system"/>
    <property type="evidence" value="ECO:0007669"/>
    <property type="project" value="UniProtKB-KW"/>
</dbReference>
<dbReference type="Pfam" id="PF12833">
    <property type="entry name" value="HTH_18"/>
    <property type="match status" value="1"/>
</dbReference>
<dbReference type="GO" id="GO:0005737">
    <property type="term" value="C:cytoplasm"/>
    <property type="evidence" value="ECO:0007669"/>
    <property type="project" value="UniProtKB-SubCell"/>
</dbReference>
<dbReference type="InterPro" id="IPR018062">
    <property type="entry name" value="HTH_AraC-typ_CS"/>
</dbReference>
<dbReference type="AlphaFoldDB" id="A0AAW3JUI9"/>
<dbReference type="PANTHER" id="PTHR42713">
    <property type="entry name" value="HISTIDINE KINASE-RELATED"/>
    <property type="match status" value="1"/>
</dbReference>
<evidence type="ECO:0000256" key="6">
    <source>
        <dbReference type="ARBA" id="ARBA00023015"/>
    </source>
</evidence>
<dbReference type="InterPro" id="IPR001789">
    <property type="entry name" value="Sig_transdc_resp-reg_receiver"/>
</dbReference>
<evidence type="ECO:0000313" key="14">
    <source>
        <dbReference type="Proteomes" id="UP000050833"/>
    </source>
</evidence>
<evidence type="ECO:0000259" key="12">
    <source>
        <dbReference type="PROSITE" id="PS50110"/>
    </source>
</evidence>
<comment type="caution">
    <text evidence="13">The sequence shown here is derived from an EMBL/GenBank/DDBJ whole genome shotgun (WGS) entry which is preliminary data.</text>
</comment>
<keyword evidence="6" id="KW-0805">Transcription regulation</keyword>
<reference evidence="13 14" key="1">
    <citation type="submission" date="2015-10" db="EMBL/GenBank/DDBJ databases">
        <title>Butyribacter intestini gen. nov., sp. nov., a butyric acid-producing bacterium of the family Lachnospiraceae isolated from the human faeces.</title>
        <authorList>
            <person name="Zou Y."/>
            <person name="Xue W."/>
            <person name="Luo G."/>
            <person name="Lv M."/>
        </authorList>
    </citation>
    <scope>NUCLEOTIDE SEQUENCE [LARGE SCALE GENOMIC DNA]</scope>
    <source>
        <strain evidence="13 14">TF01-11</strain>
    </source>
</reference>
<dbReference type="InterPro" id="IPR018060">
    <property type="entry name" value="HTH_AraC"/>
</dbReference>
<dbReference type="SMART" id="SM00342">
    <property type="entry name" value="HTH_ARAC"/>
    <property type="match status" value="1"/>
</dbReference>
<evidence type="ECO:0000256" key="2">
    <source>
        <dbReference type="ARBA" id="ARBA00018672"/>
    </source>
</evidence>
<comment type="function">
    <text evidence="9">May play the central regulatory role in sporulation. It may be an element of the effector pathway responsible for the activation of sporulation genes in response to nutritional stress. Spo0A may act in concert with spo0H (a sigma factor) to control the expression of some genes that are critical to the sporulation process.</text>
</comment>